<comment type="caution">
    <text evidence="1">The sequence shown here is derived from an EMBL/GenBank/DDBJ whole genome shotgun (WGS) entry which is preliminary data.</text>
</comment>
<dbReference type="Gene3D" id="3.60.21.10">
    <property type="match status" value="1"/>
</dbReference>
<feature type="non-terminal residue" evidence="1">
    <location>
        <position position="1"/>
    </location>
</feature>
<sequence>DGLPERLGSLKNVITGMIEECQKRDIHDIAFAGDLTHNKSIIHTTAQDIMLGIFQQRQYQDLRFYVIDGNHDLSGKGSESVSSLKSLDTIHNVEWISHQSKGTAIHHIDDGRVAFIPYFPGMEK</sequence>
<protein>
    <recommendedName>
        <fullName evidence="2">Calcineurin-like phosphoesterase domain-containing protein</fullName>
    </recommendedName>
</protein>
<name>X1CUV2_9ZZZZ</name>
<accession>X1CUV2</accession>
<evidence type="ECO:0000313" key="1">
    <source>
        <dbReference type="EMBL" id="GAH12286.1"/>
    </source>
</evidence>
<evidence type="ECO:0008006" key="2">
    <source>
        <dbReference type="Google" id="ProtNLM"/>
    </source>
</evidence>
<organism evidence="1">
    <name type="scientific">marine sediment metagenome</name>
    <dbReference type="NCBI Taxonomy" id="412755"/>
    <lineage>
        <taxon>unclassified sequences</taxon>
        <taxon>metagenomes</taxon>
        <taxon>ecological metagenomes</taxon>
    </lineage>
</organism>
<dbReference type="EMBL" id="BART01039268">
    <property type="protein sequence ID" value="GAH12286.1"/>
    <property type="molecule type" value="Genomic_DNA"/>
</dbReference>
<dbReference type="AlphaFoldDB" id="X1CUV2"/>
<gene>
    <name evidence="1" type="ORF">S01H4_64639</name>
</gene>
<dbReference type="InterPro" id="IPR029052">
    <property type="entry name" value="Metallo-depent_PP-like"/>
</dbReference>
<dbReference type="SUPFAM" id="SSF56300">
    <property type="entry name" value="Metallo-dependent phosphatases"/>
    <property type="match status" value="1"/>
</dbReference>
<proteinExistence type="predicted"/>
<reference evidence="1" key="1">
    <citation type="journal article" date="2014" name="Front. Microbiol.">
        <title>High frequency of phylogenetically diverse reductive dehalogenase-homologous genes in deep subseafloor sedimentary metagenomes.</title>
        <authorList>
            <person name="Kawai M."/>
            <person name="Futagami T."/>
            <person name="Toyoda A."/>
            <person name="Takaki Y."/>
            <person name="Nishi S."/>
            <person name="Hori S."/>
            <person name="Arai W."/>
            <person name="Tsubouchi T."/>
            <person name="Morono Y."/>
            <person name="Uchiyama I."/>
            <person name="Ito T."/>
            <person name="Fujiyama A."/>
            <person name="Inagaki F."/>
            <person name="Takami H."/>
        </authorList>
    </citation>
    <scope>NUCLEOTIDE SEQUENCE</scope>
    <source>
        <strain evidence="1">Expedition CK06-06</strain>
    </source>
</reference>
<feature type="non-terminal residue" evidence="1">
    <location>
        <position position="124"/>
    </location>
</feature>